<proteinExistence type="predicted"/>
<organism evidence="1 2">
    <name type="scientific">Salix koriyanagi</name>
    <dbReference type="NCBI Taxonomy" id="2511006"/>
    <lineage>
        <taxon>Eukaryota</taxon>
        <taxon>Viridiplantae</taxon>
        <taxon>Streptophyta</taxon>
        <taxon>Embryophyta</taxon>
        <taxon>Tracheophyta</taxon>
        <taxon>Spermatophyta</taxon>
        <taxon>Magnoliopsida</taxon>
        <taxon>eudicotyledons</taxon>
        <taxon>Gunneridae</taxon>
        <taxon>Pentapetalae</taxon>
        <taxon>rosids</taxon>
        <taxon>fabids</taxon>
        <taxon>Malpighiales</taxon>
        <taxon>Salicaceae</taxon>
        <taxon>Saliceae</taxon>
        <taxon>Salix</taxon>
    </lineage>
</organism>
<reference evidence="1" key="2">
    <citation type="journal article" date="2023" name="Int. J. Mol. Sci.">
        <title>De Novo Assembly and Annotation of 11 Diverse Shrub Willow (Salix) Genomes Reveals Novel Gene Organization in Sex-Linked Regions.</title>
        <authorList>
            <person name="Hyden B."/>
            <person name="Feng K."/>
            <person name="Yates T.B."/>
            <person name="Jawdy S."/>
            <person name="Cereghino C."/>
            <person name="Smart L.B."/>
            <person name="Muchero W."/>
        </authorList>
    </citation>
    <scope>NUCLEOTIDE SEQUENCE</scope>
    <source>
        <tissue evidence="1">Shoot tip</tissue>
    </source>
</reference>
<dbReference type="EMBL" id="JAPFFM010000015">
    <property type="protein sequence ID" value="KAJ6709006.1"/>
    <property type="molecule type" value="Genomic_DNA"/>
</dbReference>
<evidence type="ECO:0000313" key="2">
    <source>
        <dbReference type="Proteomes" id="UP001151752"/>
    </source>
</evidence>
<accession>A0A9Q0QM22</accession>
<protein>
    <submittedName>
        <fullName evidence="1">Uncharacterized protein</fullName>
    </submittedName>
</protein>
<keyword evidence="2" id="KW-1185">Reference proteome</keyword>
<sequence>MNNVYGVAIGRTLNLCLILARYMEATGGNRLSERMIYEMEQKREEFKDIWSCQRSVWKSYPDLTEYGLMMANLLKIEQPMVEQLQVAHFGGFLTICPGKWFALPGIFSKVCRS</sequence>
<dbReference type="Proteomes" id="UP001151752">
    <property type="component" value="Chromosome 2"/>
</dbReference>
<comment type="caution">
    <text evidence="1">The sequence shown here is derived from an EMBL/GenBank/DDBJ whole genome shotgun (WGS) entry which is preliminary data.</text>
</comment>
<reference evidence="1" key="1">
    <citation type="submission" date="2022-11" db="EMBL/GenBank/DDBJ databases">
        <authorList>
            <person name="Hyden B.L."/>
            <person name="Feng K."/>
            <person name="Yates T."/>
            <person name="Jawdy S."/>
            <person name="Smart L.B."/>
            <person name="Muchero W."/>
        </authorList>
    </citation>
    <scope>NUCLEOTIDE SEQUENCE</scope>
    <source>
        <tissue evidence="1">Shoot tip</tissue>
    </source>
</reference>
<gene>
    <name evidence="1" type="ORF">OIU74_010165</name>
</gene>
<evidence type="ECO:0000313" key="1">
    <source>
        <dbReference type="EMBL" id="KAJ6709006.1"/>
    </source>
</evidence>
<dbReference type="AlphaFoldDB" id="A0A9Q0QM22"/>
<name>A0A9Q0QM22_9ROSI</name>